<keyword evidence="5" id="KW-1185">Reference proteome</keyword>
<evidence type="ECO:0000313" key="5">
    <source>
        <dbReference type="Proteomes" id="UP001162156"/>
    </source>
</evidence>
<gene>
    <name evidence="4" type="ORF">NQ314_019793</name>
</gene>
<dbReference type="InterPro" id="IPR027806">
    <property type="entry name" value="HARBI1_dom"/>
</dbReference>
<comment type="cofactor">
    <cofactor evidence="1">
        <name>a divalent metal cation</name>
        <dbReference type="ChEBI" id="CHEBI:60240"/>
    </cofactor>
</comment>
<comment type="caution">
    <text evidence="4">The sequence shown here is derived from an EMBL/GenBank/DDBJ whole genome shotgun (WGS) entry which is preliminary data.</text>
</comment>
<reference evidence="4" key="1">
    <citation type="journal article" date="2023" name="Insect Mol. Biol.">
        <title>Genome sequencing provides insights into the evolution of gene families encoding plant cell wall-degrading enzymes in longhorned beetles.</title>
        <authorList>
            <person name="Shin N.R."/>
            <person name="Okamura Y."/>
            <person name="Kirsch R."/>
            <person name="Pauchet Y."/>
        </authorList>
    </citation>
    <scope>NUCLEOTIDE SEQUENCE</scope>
    <source>
        <strain evidence="4">RBIC_L_NR</strain>
    </source>
</reference>
<sequence length="130" mass="14870">ELQKPYVLFSNFWESTISLFVPVVHKAIYEELKDEYLHVPNTTAEWLEISRQFDRLWNLPNVVGAIVGKHIRIAAPGDEGSAFYNYKSDHSIVLLALVCANYNFTYVNIGMNGRISDGGVYRESDLSKRK</sequence>
<protein>
    <recommendedName>
        <fullName evidence="3">DDE Tnp4 domain-containing protein</fullName>
    </recommendedName>
</protein>
<feature type="non-terminal residue" evidence="4">
    <location>
        <position position="1"/>
    </location>
</feature>
<dbReference type="Proteomes" id="UP001162156">
    <property type="component" value="Unassembled WGS sequence"/>
</dbReference>
<keyword evidence="2" id="KW-0479">Metal-binding</keyword>
<dbReference type="AlphaFoldDB" id="A0AAV8WLS9"/>
<evidence type="ECO:0000256" key="2">
    <source>
        <dbReference type="ARBA" id="ARBA00022723"/>
    </source>
</evidence>
<dbReference type="EMBL" id="JANEYF010005539">
    <property type="protein sequence ID" value="KAJ8927715.1"/>
    <property type="molecule type" value="Genomic_DNA"/>
</dbReference>
<name>A0AAV8WLS9_9CUCU</name>
<evidence type="ECO:0000259" key="3">
    <source>
        <dbReference type="Pfam" id="PF13359"/>
    </source>
</evidence>
<organism evidence="4 5">
    <name type="scientific">Rhamnusium bicolor</name>
    <dbReference type="NCBI Taxonomy" id="1586634"/>
    <lineage>
        <taxon>Eukaryota</taxon>
        <taxon>Metazoa</taxon>
        <taxon>Ecdysozoa</taxon>
        <taxon>Arthropoda</taxon>
        <taxon>Hexapoda</taxon>
        <taxon>Insecta</taxon>
        <taxon>Pterygota</taxon>
        <taxon>Neoptera</taxon>
        <taxon>Endopterygota</taxon>
        <taxon>Coleoptera</taxon>
        <taxon>Polyphaga</taxon>
        <taxon>Cucujiformia</taxon>
        <taxon>Chrysomeloidea</taxon>
        <taxon>Cerambycidae</taxon>
        <taxon>Lepturinae</taxon>
        <taxon>Rhagiini</taxon>
        <taxon>Rhamnusium</taxon>
    </lineage>
</organism>
<proteinExistence type="predicted"/>
<feature type="domain" description="DDE Tnp4" evidence="3">
    <location>
        <begin position="67"/>
        <end position="129"/>
    </location>
</feature>
<evidence type="ECO:0000256" key="1">
    <source>
        <dbReference type="ARBA" id="ARBA00001968"/>
    </source>
</evidence>
<dbReference type="Pfam" id="PF13359">
    <property type="entry name" value="DDE_Tnp_4"/>
    <property type="match status" value="1"/>
</dbReference>
<evidence type="ECO:0000313" key="4">
    <source>
        <dbReference type="EMBL" id="KAJ8927715.1"/>
    </source>
</evidence>
<accession>A0AAV8WLS9</accession>
<dbReference type="GO" id="GO:0046872">
    <property type="term" value="F:metal ion binding"/>
    <property type="evidence" value="ECO:0007669"/>
    <property type="project" value="UniProtKB-KW"/>
</dbReference>